<organism evidence="6 7">
    <name type="scientific">Xaviernesmea rhizosphaerae</name>
    <dbReference type="NCBI Taxonomy" id="1672749"/>
    <lineage>
        <taxon>Bacteria</taxon>
        <taxon>Pseudomonadati</taxon>
        <taxon>Pseudomonadota</taxon>
        <taxon>Alphaproteobacteria</taxon>
        <taxon>Hyphomicrobiales</taxon>
        <taxon>Rhizobiaceae</taxon>
        <taxon>Rhizobium/Agrobacterium group</taxon>
        <taxon>Xaviernesmea</taxon>
    </lineage>
</organism>
<keyword evidence="2 4" id="KW-0560">Oxidoreductase</keyword>
<proteinExistence type="inferred from homology"/>
<sequence length="484" mass="52025">MRQLKDPELLRTLSYMDGAWHAPEATFVVRNPSTGEEIAQVADVSADDFSHVIAAAKTAQAAWAACTGKERAAVLNRWYREIVANVDDLATILTSEMGKPFAEAKAEILYGAGYIEWYSEEAKRIYGATIPGHQRDKRILVLKQPIGVVGAVTPWNFPNAMVTRKAGPALAVGCAIVLRPSEFTPLSALALAELAERAGLPRGVFNVVTCLDAEAFGKALCTHPDVAKISFTGSTKVGRILMQQAAGQIKKLSLELGGNAPFIVFDDADLDAAVEGAIAAKFRNGGQTCVCANRIYVQDGIHDRFADKLARRIGELRVADGFTDGADIGPMINRAAVRKLDELLEDALSKGGTVVASTDGTDVSGTFFKPTLVTGASADMHLARYEIFGPLIPLFRFQGESEVLQLANATEFGLAGYFYSQDITRIWRMAEKLEVGMIGINTGQISTEVAPFGGIKQSGLGREGSFMGADDYLEVKYLCFGGVE</sequence>
<dbReference type="InterPro" id="IPR016162">
    <property type="entry name" value="Ald_DH_N"/>
</dbReference>
<feature type="domain" description="Aldehyde dehydrogenase" evidence="5">
    <location>
        <begin position="23"/>
        <end position="477"/>
    </location>
</feature>
<dbReference type="InterPro" id="IPR016160">
    <property type="entry name" value="Ald_DH_CS_CYS"/>
</dbReference>
<dbReference type="InterPro" id="IPR050740">
    <property type="entry name" value="Aldehyde_DH_Superfamily"/>
</dbReference>
<dbReference type="NCBIfam" id="TIGR01780">
    <property type="entry name" value="SSADH"/>
    <property type="match status" value="1"/>
</dbReference>
<dbReference type="InterPro" id="IPR016163">
    <property type="entry name" value="Ald_DH_C"/>
</dbReference>
<evidence type="ECO:0000313" key="7">
    <source>
        <dbReference type="Proteomes" id="UP000192652"/>
    </source>
</evidence>
<dbReference type="SUPFAM" id="SSF53720">
    <property type="entry name" value="ALDH-like"/>
    <property type="match status" value="1"/>
</dbReference>
<dbReference type="EMBL" id="MSPX01000020">
    <property type="protein sequence ID" value="OQP84474.1"/>
    <property type="molecule type" value="Genomic_DNA"/>
</dbReference>
<dbReference type="PANTHER" id="PTHR43353:SF5">
    <property type="entry name" value="SUCCINATE-SEMIALDEHYDE DEHYDROGENASE, MITOCHONDRIAL"/>
    <property type="match status" value="1"/>
</dbReference>
<dbReference type="CDD" id="cd07103">
    <property type="entry name" value="ALDH_F5_SSADH_GabD"/>
    <property type="match status" value="1"/>
</dbReference>
<dbReference type="PROSITE" id="PS00070">
    <property type="entry name" value="ALDEHYDE_DEHYDR_CYS"/>
    <property type="match status" value="1"/>
</dbReference>
<dbReference type="Pfam" id="PF00171">
    <property type="entry name" value="Aldedh"/>
    <property type="match status" value="1"/>
</dbReference>
<dbReference type="InterPro" id="IPR016161">
    <property type="entry name" value="Ald_DH/histidinol_DH"/>
</dbReference>
<evidence type="ECO:0000256" key="1">
    <source>
        <dbReference type="ARBA" id="ARBA00009986"/>
    </source>
</evidence>
<evidence type="ECO:0000313" key="6">
    <source>
        <dbReference type="EMBL" id="OQP84474.1"/>
    </source>
</evidence>
<dbReference type="InterPro" id="IPR015590">
    <property type="entry name" value="Aldehyde_DH_dom"/>
</dbReference>
<evidence type="ECO:0000256" key="4">
    <source>
        <dbReference type="RuleBase" id="RU003345"/>
    </source>
</evidence>
<evidence type="ECO:0000256" key="3">
    <source>
        <dbReference type="PROSITE-ProRule" id="PRU10007"/>
    </source>
</evidence>
<comment type="similarity">
    <text evidence="1 4">Belongs to the aldehyde dehydrogenase family.</text>
</comment>
<dbReference type="Gene3D" id="3.40.605.10">
    <property type="entry name" value="Aldehyde Dehydrogenase, Chain A, domain 1"/>
    <property type="match status" value="1"/>
</dbReference>
<gene>
    <name evidence="6" type="primary">gabD</name>
    <name evidence="6" type="ORF">BTR14_19035</name>
</gene>
<evidence type="ECO:0000256" key="2">
    <source>
        <dbReference type="ARBA" id="ARBA00023002"/>
    </source>
</evidence>
<name>A0ABX3P8B3_9HYPH</name>
<dbReference type="Proteomes" id="UP000192652">
    <property type="component" value="Unassembled WGS sequence"/>
</dbReference>
<dbReference type="PROSITE" id="PS00687">
    <property type="entry name" value="ALDEHYDE_DEHYDR_GLU"/>
    <property type="match status" value="1"/>
</dbReference>
<dbReference type="Gene3D" id="3.40.309.10">
    <property type="entry name" value="Aldehyde Dehydrogenase, Chain A, domain 2"/>
    <property type="match status" value="1"/>
</dbReference>
<feature type="active site" evidence="3">
    <location>
        <position position="255"/>
    </location>
</feature>
<keyword evidence="7" id="KW-1185">Reference proteome</keyword>
<dbReference type="RefSeq" id="WP_081177316.1">
    <property type="nucleotide sequence ID" value="NZ_MSPX01000020.1"/>
</dbReference>
<evidence type="ECO:0000259" key="5">
    <source>
        <dbReference type="Pfam" id="PF00171"/>
    </source>
</evidence>
<dbReference type="InterPro" id="IPR029510">
    <property type="entry name" value="Ald_DH_CS_GLU"/>
</dbReference>
<dbReference type="InterPro" id="IPR010102">
    <property type="entry name" value="Succ_semiAld_DH"/>
</dbReference>
<accession>A0ABX3P8B3</accession>
<reference evidence="6 7" key="1">
    <citation type="journal article" date="2017" name="Antonie Van Leeuwenhoek">
        <title>Rhizobium rhizosphaerae sp. nov., a novel species isolated from rice rhizosphere.</title>
        <authorList>
            <person name="Zhao J.J."/>
            <person name="Zhang J."/>
            <person name="Zhang R.J."/>
            <person name="Zhang C.W."/>
            <person name="Yin H.Q."/>
            <person name="Zhang X.X."/>
        </authorList>
    </citation>
    <scope>NUCLEOTIDE SEQUENCE [LARGE SCALE GENOMIC DNA]</scope>
    <source>
        <strain evidence="6 7">RD15</strain>
    </source>
</reference>
<comment type="caution">
    <text evidence="6">The sequence shown here is derived from an EMBL/GenBank/DDBJ whole genome shotgun (WGS) entry which is preliminary data.</text>
</comment>
<dbReference type="PANTHER" id="PTHR43353">
    <property type="entry name" value="SUCCINATE-SEMIALDEHYDE DEHYDROGENASE, MITOCHONDRIAL"/>
    <property type="match status" value="1"/>
</dbReference>
<protein>
    <submittedName>
        <fullName evidence="6">Succinate-semialdehyde dehydrogenase (NADP(+))</fullName>
    </submittedName>
</protein>